<dbReference type="Pfam" id="PF06792">
    <property type="entry name" value="UPF0261"/>
    <property type="match status" value="1"/>
</dbReference>
<feature type="domain" description="UPF0261" evidence="1">
    <location>
        <begin position="7"/>
        <end position="182"/>
    </location>
</feature>
<evidence type="ECO:0000313" key="3">
    <source>
        <dbReference type="EMBL" id="KUK18050.1"/>
    </source>
</evidence>
<reference evidence="4" key="1">
    <citation type="journal article" date="2015" name="MBio">
        <title>Genome-Resolved Metagenomic Analysis Reveals Roles for Candidate Phyla and Other Microbial Community Members in Biogeochemical Transformations in Oil Reservoirs.</title>
        <authorList>
            <person name="Hu P."/>
            <person name="Tom L."/>
            <person name="Singh A."/>
            <person name="Thomas B.C."/>
            <person name="Baker B.J."/>
            <person name="Piceno Y.M."/>
            <person name="Andersen G.L."/>
            <person name="Banfield J.F."/>
        </authorList>
    </citation>
    <scope>NUCLEOTIDE SEQUENCE [LARGE SCALE GENOMIC DNA]</scope>
</reference>
<dbReference type="PATRIC" id="fig|172049.5.peg.1439"/>
<sequence>MEMNRTTVCIMGTFDTKGIEAKYLKEKIELYGGTPFLIDISLRKYNPTIITPDVPNHIVAQEGGSTIEEISKKNRKEAQEIMIKGAVKILSNLLTEKKLGGIIAFGGSVGSGMATRILKTLPLFVPKYLISTLPQEVSPIIVGSDIKVWWSISDMAGGNKINSIEATVLNQIAAAIMGELKAKPVDIPKKPIIVATQFGTTTPHLLMSKEIIENKGFEVISFHAVGLSGGYTMEEFIRSEERVVGVYDLTTHEIVDEIAGGILIASHEGRLRLRAAIERKLPYIILPGGLDQVVFGPPETIPKKYRKRFFYEHSKGMVTLMRSNEEEMYRSGKLIAERINDAESPVIIIIPIHGFSAYDKNPLLPNSSGVYCQVIKNGKLEMTDIPWWDPSADMMLWKGIQNHVDLTNPNVTIIPVDAHINDPELVHFVIQILIKAIKGTWKKGTLTDNKLYVGAPYLKFRTLISYYNDYFKVTNNKK</sequence>
<evidence type="ECO:0000313" key="4">
    <source>
        <dbReference type="Proteomes" id="UP000053911"/>
    </source>
</evidence>
<dbReference type="PANTHER" id="PTHR31862">
    <property type="entry name" value="UPF0261 DOMAIN PROTEIN (AFU_ORTHOLOGUE AFUA_1G10120)"/>
    <property type="match status" value="1"/>
</dbReference>
<dbReference type="InterPro" id="IPR051353">
    <property type="entry name" value="Tobamovirus_resist_UPF0261"/>
</dbReference>
<evidence type="ECO:0000259" key="2">
    <source>
        <dbReference type="Pfam" id="PF23189"/>
    </source>
</evidence>
<dbReference type="InterPro" id="IPR044122">
    <property type="entry name" value="UPF0261_N"/>
</dbReference>
<dbReference type="InterPro" id="IPR056778">
    <property type="entry name" value="UPF0261_C"/>
</dbReference>
<name>A0A101EMH3_9EURY</name>
<dbReference type="Gene3D" id="3.40.50.12030">
    <property type="entry name" value="Uncharacterised protein family UPF0261, NC domain"/>
    <property type="match status" value="1"/>
</dbReference>
<dbReference type="Pfam" id="PF23189">
    <property type="entry name" value="UPF0261_C"/>
    <property type="match status" value="1"/>
</dbReference>
<organism evidence="3 4">
    <name type="scientific">Thermococcus sibiricus</name>
    <dbReference type="NCBI Taxonomy" id="172049"/>
    <lineage>
        <taxon>Archaea</taxon>
        <taxon>Methanobacteriati</taxon>
        <taxon>Methanobacteriota</taxon>
        <taxon>Thermococci</taxon>
        <taxon>Thermococcales</taxon>
        <taxon>Thermococcaceae</taxon>
        <taxon>Thermococcus</taxon>
    </lineage>
</organism>
<dbReference type="Proteomes" id="UP000053911">
    <property type="component" value="Unassembled WGS sequence"/>
</dbReference>
<gene>
    <name evidence="3" type="ORF">XD54_0666</name>
</gene>
<feature type="domain" description="UPF0261" evidence="2">
    <location>
        <begin position="190"/>
        <end position="360"/>
    </location>
</feature>
<protein>
    <submittedName>
        <fullName evidence="3">Uncharacterized protein</fullName>
    </submittedName>
</protein>
<dbReference type="AlphaFoldDB" id="A0A101EMH3"/>
<dbReference type="RefSeq" id="WP_283217400.1">
    <property type="nucleotide sequence ID" value="NZ_LGFD01000009.1"/>
</dbReference>
<evidence type="ECO:0000259" key="1">
    <source>
        <dbReference type="Pfam" id="PF06792"/>
    </source>
</evidence>
<proteinExistence type="predicted"/>
<dbReference type="EMBL" id="LGFD01000009">
    <property type="protein sequence ID" value="KUK18050.1"/>
    <property type="molecule type" value="Genomic_DNA"/>
</dbReference>
<dbReference type="CDD" id="cd15488">
    <property type="entry name" value="Tm-1-like"/>
    <property type="match status" value="1"/>
</dbReference>
<accession>A0A101EMH3</accession>
<dbReference type="PANTHER" id="PTHR31862:SF1">
    <property type="entry name" value="UPF0261 DOMAIN PROTEIN (AFU_ORTHOLOGUE AFUA_1G10120)"/>
    <property type="match status" value="1"/>
</dbReference>
<comment type="caution">
    <text evidence="3">The sequence shown here is derived from an EMBL/GenBank/DDBJ whole genome shotgun (WGS) entry which is preliminary data.</text>
</comment>
<dbReference type="Gene3D" id="3.40.50.12020">
    <property type="entry name" value="Uncharacterised protein family UPF0261, NN domain"/>
    <property type="match status" value="1"/>
</dbReference>